<name>A0A132TJR1_9BACL</name>
<reference evidence="1 2" key="1">
    <citation type="submission" date="2015-08" db="EMBL/GenBank/DDBJ databases">
        <title>Genomes of Paenibacillus riograndensis.</title>
        <authorList>
            <person name="Sant'Anna F.H."/>
            <person name="Souza R."/>
            <person name="Ambrosini A."/>
            <person name="Bach E."/>
            <person name="Fernandes G."/>
            <person name="Balsanelli E."/>
            <person name="Baura V.A."/>
            <person name="Pedrosa F.O."/>
            <person name="Souza E.M."/>
            <person name="Passaglia L."/>
        </authorList>
    </citation>
    <scope>NUCLEOTIDE SEQUENCE [LARGE SCALE GENOMIC DNA]</scope>
    <source>
        <strain evidence="1 2">CAS34</strain>
    </source>
</reference>
<evidence type="ECO:0000313" key="1">
    <source>
        <dbReference type="EMBL" id="KWX71530.1"/>
    </source>
</evidence>
<dbReference type="PATRIC" id="fig|483937.3.peg.4144"/>
<dbReference type="AlphaFoldDB" id="A0A132TJR1"/>
<dbReference type="Proteomes" id="UP000070475">
    <property type="component" value="Unassembled WGS sequence"/>
</dbReference>
<accession>A0A132TJR1</accession>
<sequence length="66" mass="7349">MILPEVSAEGQRIEMESLALLGEPFMRPLEISSGKRATNLPEYPVLHRLSGKRVTNSAHFASDQEI</sequence>
<keyword evidence="2" id="KW-1185">Reference proteome</keyword>
<comment type="caution">
    <text evidence="1">The sequence shown here is derived from an EMBL/GenBank/DDBJ whole genome shotgun (WGS) entry which is preliminary data.</text>
</comment>
<proteinExistence type="predicted"/>
<gene>
    <name evidence="1" type="ORF">AMQ84_26670</name>
</gene>
<dbReference type="EMBL" id="LIRB01000146">
    <property type="protein sequence ID" value="KWX71530.1"/>
    <property type="molecule type" value="Genomic_DNA"/>
</dbReference>
<protein>
    <submittedName>
        <fullName evidence="1">Uncharacterized protein</fullName>
    </submittedName>
</protein>
<organism evidence="1 2">
    <name type="scientific">Paenibacillus riograndensis</name>
    <dbReference type="NCBI Taxonomy" id="483937"/>
    <lineage>
        <taxon>Bacteria</taxon>
        <taxon>Bacillati</taxon>
        <taxon>Bacillota</taxon>
        <taxon>Bacilli</taxon>
        <taxon>Bacillales</taxon>
        <taxon>Paenibacillaceae</taxon>
        <taxon>Paenibacillus</taxon>
        <taxon>Paenibacillus sonchi group</taxon>
    </lineage>
</organism>
<evidence type="ECO:0000313" key="2">
    <source>
        <dbReference type="Proteomes" id="UP000070475"/>
    </source>
</evidence>